<dbReference type="PROSITE" id="PS51387">
    <property type="entry name" value="FAD_PCMH"/>
    <property type="match status" value="1"/>
</dbReference>
<evidence type="ECO:0000313" key="5">
    <source>
        <dbReference type="Proteomes" id="UP000219331"/>
    </source>
</evidence>
<evidence type="ECO:0000313" key="4">
    <source>
        <dbReference type="EMBL" id="SOC18328.1"/>
    </source>
</evidence>
<feature type="domain" description="FAD-binding PCMH-type" evidence="3">
    <location>
        <begin position="1"/>
        <end position="183"/>
    </location>
</feature>
<keyword evidence="1" id="KW-0285">Flavoprotein</keyword>
<gene>
    <name evidence="4" type="ORF">SAMN05421512_109247</name>
</gene>
<dbReference type="InterPro" id="IPR016166">
    <property type="entry name" value="FAD-bd_PCMH"/>
</dbReference>
<keyword evidence="5" id="KW-1185">Reference proteome</keyword>
<dbReference type="AlphaFoldDB" id="A0A285TAB5"/>
<dbReference type="PANTHER" id="PTHR11748:SF103">
    <property type="entry name" value="GLYCOLATE OXIDASE SUBUNIT GLCE"/>
    <property type="match status" value="1"/>
</dbReference>
<evidence type="ECO:0000259" key="3">
    <source>
        <dbReference type="PROSITE" id="PS51387"/>
    </source>
</evidence>
<evidence type="ECO:0000256" key="2">
    <source>
        <dbReference type="ARBA" id="ARBA00022827"/>
    </source>
</evidence>
<dbReference type="STRING" id="538381.GCA_001696535_02525"/>
<dbReference type="OrthoDB" id="9811557at2"/>
<sequence length="405" mass="42130">MPDTFKPRTDEEARDVVRWAMAEHEPLEIVGQASKRAIGRPVQAGHLLDMSGLAGIELYEPEELVLTALPGTPIAEIEAALAARNQELAFDPLDYGPLLGNPAGQGTLGGVIAANLAGSKRLKHGAARDHVLGMDAVSGRGEIFHSGGRVVKNVTGYDLPRALTGSWGTLAVATRITLKVLPRAQTEATFLLSGLGDDEAATAMTAAMGSSAEVSAAAHLPAAAAQDLAARGHALSGPATLLRLEGFGPSVDYRFERLRALLGAGRPVVRVEADASRALWRAVRDADAFVGTDDLVWRLSVAPTAGAALVAQLAGRFACKAFYDWSGGLVWLAVPGTDAHAEAIRAAIAACGGGHATLVRAPAPLRSSIPVFQPQPAPLAALAARLKEQFDPHGILNPGRMTAGH</sequence>
<dbReference type="EMBL" id="OBML01000009">
    <property type="protein sequence ID" value="SOC18328.1"/>
    <property type="molecule type" value="Genomic_DNA"/>
</dbReference>
<evidence type="ECO:0000256" key="1">
    <source>
        <dbReference type="ARBA" id="ARBA00022630"/>
    </source>
</evidence>
<dbReference type="InterPro" id="IPR016169">
    <property type="entry name" value="FAD-bd_PCMH_sub2"/>
</dbReference>
<dbReference type="Gene3D" id="3.30.465.10">
    <property type="match status" value="1"/>
</dbReference>
<organism evidence="4 5">
    <name type="scientific">Stappia indica</name>
    <dbReference type="NCBI Taxonomy" id="538381"/>
    <lineage>
        <taxon>Bacteria</taxon>
        <taxon>Pseudomonadati</taxon>
        <taxon>Pseudomonadota</taxon>
        <taxon>Alphaproteobacteria</taxon>
        <taxon>Hyphomicrobiales</taxon>
        <taxon>Stappiaceae</taxon>
        <taxon>Stappia</taxon>
    </lineage>
</organism>
<name>A0A285TAB5_9HYPH</name>
<dbReference type="GO" id="GO:0071949">
    <property type="term" value="F:FAD binding"/>
    <property type="evidence" value="ECO:0007669"/>
    <property type="project" value="InterPro"/>
</dbReference>
<proteinExistence type="predicted"/>
<dbReference type="PANTHER" id="PTHR11748">
    <property type="entry name" value="D-LACTATE DEHYDROGENASE"/>
    <property type="match status" value="1"/>
</dbReference>
<accession>A0A285TAB5</accession>
<keyword evidence="2" id="KW-0274">FAD</keyword>
<dbReference type="Proteomes" id="UP000219331">
    <property type="component" value="Unassembled WGS sequence"/>
</dbReference>
<dbReference type="InterPro" id="IPR016164">
    <property type="entry name" value="FAD-linked_Oxase-like_C"/>
</dbReference>
<dbReference type="InterPro" id="IPR006094">
    <property type="entry name" value="Oxid_FAD_bind_N"/>
</dbReference>
<dbReference type="SUPFAM" id="SSF55103">
    <property type="entry name" value="FAD-linked oxidases, C-terminal domain"/>
    <property type="match status" value="1"/>
</dbReference>
<dbReference type="SUPFAM" id="SSF56176">
    <property type="entry name" value="FAD-binding/transporter-associated domain-like"/>
    <property type="match status" value="1"/>
</dbReference>
<protein>
    <submittedName>
        <fullName evidence="4">Glycolate oxidase FAD binding subunit</fullName>
    </submittedName>
</protein>
<reference evidence="4 5" key="1">
    <citation type="submission" date="2017-08" db="EMBL/GenBank/DDBJ databases">
        <authorList>
            <person name="de Groot N.N."/>
        </authorList>
    </citation>
    <scope>NUCLEOTIDE SEQUENCE [LARGE SCALE GENOMIC DNA]</scope>
    <source>
        <strain evidence="4 5">USBA 352</strain>
    </source>
</reference>
<dbReference type="Pfam" id="PF01565">
    <property type="entry name" value="FAD_binding_4"/>
    <property type="match status" value="1"/>
</dbReference>
<dbReference type="RefSeq" id="WP_097175765.1">
    <property type="nucleotide sequence ID" value="NZ_OBML01000009.1"/>
</dbReference>
<dbReference type="GO" id="GO:0003824">
    <property type="term" value="F:catalytic activity"/>
    <property type="evidence" value="ECO:0007669"/>
    <property type="project" value="InterPro"/>
</dbReference>
<dbReference type="InterPro" id="IPR036318">
    <property type="entry name" value="FAD-bd_PCMH-like_sf"/>
</dbReference>